<organism evidence="2 3">
    <name type="scientific">Candidatus Niyogibacteria bacterium CG10_big_fil_rev_8_21_14_0_10_46_36</name>
    <dbReference type="NCBI Taxonomy" id="1974726"/>
    <lineage>
        <taxon>Bacteria</taxon>
        <taxon>Candidatus Niyogiibacteriota</taxon>
    </lineage>
</organism>
<keyword evidence="1" id="KW-0812">Transmembrane</keyword>
<sequence length="77" mass="8176">MLLFCLGCTVFFCAIIALSFAYSAASLSTTGILMGAYSFDLAEGGIILAIVFVASIFLFAGSSLAIMAWKSKFSREK</sequence>
<accession>A0A2H0TCP6</accession>
<evidence type="ECO:0000256" key="1">
    <source>
        <dbReference type="SAM" id="Phobius"/>
    </source>
</evidence>
<comment type="caution">
    <text evidence="2">The sequence shown here is derived from an EMBL/GenBank/DDBJ whole genome shotgun (WGS) entry which is preliminary data.</text>
</comment>
<keyword evidence="1" id="KW-1133">Transmembrane helix</keyword>
<protein>
    <submittedName>
        <fullName evidence="2">Uncharacterized protein</fullName>
    </submittedName>
</protein>
<evidence type="ECO:0000313" key="2">
    <source>
        <dbReference type="EMBL" id="PIR69307.1"/>
    </source>
</evidence>
<reference evidence="3" key="1">
    <citation type="submission" date="2017-09" db="EMBL/GenBank/DDBJ databases">
        <title>Depth-based differentiation of microbial function through sediment-hosted aquifers and enrichment of novel symbionts in the deep terrestrial subsurface.</title>
        <authorList>
            <person name="Probst A.J."/>
            <person name="Ladd B."/>
            <person name="Jarett J.K."/>
            <person name="Geller-Mcgrath D.E."/>
            <person name="Sieber C.M.K."/>
            <person name="Emerson J.B."/>
            <person name="Anantharaman K."/>
            <person name="Thomas B.C."/>
            <person name="Malmstrom R."/>
            <person name="Stieglmeier M."/>
            <person name="Klingl A."/>
            <person name="Woyke T."/>
            <person name="Ryan C.M."/>
            <person name="Banfield J.F."/>
        </authorList>
    </citation>
    <scope>NUCLEOTIDE SEQUENCE [LARGE SCALE GENOMIC DNA]</scope>
</reference>
<dbReference type="Proteomes" id="UP000231503">
    <property type="component" value="Unassembled WGS sequence"/>
</dbReference>
<evidence type="ECO:0000313" key="3">
    <source>
        <dbReference type="Proteomes" id="UP000231503"/>
    </source>
</evidence>
<dbReference type="EMBL" id="PFCO01000009">
    <property type="protein sequence ID" value="PIR69307.1"/>
    <property type="molecule type" value="Genomic_DNA"/>
</dbReference>
<gene>
    <name evidence="2" type="ORF">COU47_04415</name>
</gene>
<feature type="transmembrane region" description="Helical" evidence="1">
    <location>
        <begin position="45"/>
        <end position="69"/>
    </location>
</feature>
<dbReference type="AlphaFoldDB" id="A0A2H0TCP6"/>
<proteinExistence type="predicted"/>
<keyword evidence="1" id="KW-0472">Membrane</keyword>
<name>A0A2H0TCP6_9BACT</name>